<reference evidence="7 8" key="1">
    <citation type="submission" date="2020-08" db="EMBL/GenBank/DDBJ databases">
        <title>Genome sequencing of Purple Non-Sulfur Bacteria from various extreme environments.</title>
        <authorList>
            <person name="Mayer M."/>
        </authorList>
    </citation>
    <scope>NUCLEOTIDE SEQUENCE [LARGE SCALE GENOMIC DNA]</scope>
    <source>
        <strain evidence="7 8">JA131</strain>
    </source>
</reference>
<dbReference type="CDD" id="cd02440">
    <property type="entry name" value="AdoMet_MTases"/>
    <property type="match status" value="1"/>
</dbReference>
<evidence type="ECO:0000256" key="5">
    <source>
        <dbReference type="ARBA" id="ARBA00022691"/>
    </source>
</evidence>
<keyword evidence="3 6" id="KW-0808">Transferase</keyword>
<dbReference type="SUPFAM" id="SSF53335">
    <property type="entry name" value="S-adenosyl-L-methionine-dependent methyltransferases"/>
    <property type="match status" value="1"/>
</dbReference>
<dbReference type="InterPro" id="IPR004033">
    <property type="entry name" value="UbiE/COQ5_MeTrFase"/>
</dbReference>
<proteinExistence type="inferred from homology"/>
<keyword evidence="8" id="KW-1185">Reference proteome</keyword>
<dbReference type="PANTHER" id="PTHR43591">
    <property type="entry name" value="METHYLTRANSFERASE"/>
    <property type="match status" value="1"/>
</dbReference>
<dbReference type="InterPro" id="IPR023576">
    <property type="entry name" value="UbiE/COQ5_MeTrFase_CS"/>
</dbReference>
<comment type="catalytic activity">
    <reaction evidence="6">
        <text>a 2-methoxy-6-(all-trans-polyprenyl)benzene-1,4-diol + S-adenosyl-L-methionine = a 5-methoxy-2-methyl-3-(all-trans-polyprenyl)benzene-1,4-diol + S-adenosyl-L-homocysteine + H(+)</text>
        <dbReference type="Rhea" id="RHEA:28286"/>
        <dbReference type="Rhea" id="RHEA-COMP:10858"/>
        <dbReference type="Rhea" id="RHEA-COMP:10859"/>
        <dbReference type="ChEBI" id="CHEBI:15378"/>
        <dbReference type="ChEBI" id="CHEBI:57856"/>
        <dbReference type="ChEBI" id="CHEBI:59789"/>
        <dbReference type="ChEBI" id="CHEBI:84166"/>
        <dbReference type="ChEBI" id="CHEBI:84167"/>
        <dbReference type="EC" id="2.1.1.201"/>
    </reaction>
</comment>
<dbReference type="GO" id="GO:0032259">
    <property type="term" value="P:methylation"/>
    <property type="evidence" value="ECO:0007669"/>
    <property type="project" value="UniProtKB-KW"/>
</dbReference>
<comment type="pathway">
    <text evidence="6">Quinol/quinone metabolism; menaquinone biosynthesis; menaquinol from 1,4-dihydroxy-2-naphthoate: step 2/2.</text>
</comment>
<comment type="caution">
    <text evidence="6">Lacks conserved residue(s) required for the propagation of feature annotation.</text>
</comment>
<accession>A0A7W6RE89</accession>
<evidence type="ECO:0000256" key="1">
    <source>
        <dbReference type="ARBA" id="ARBA00022428"/>
    </source>
</evidence>
<evidence type="ECO:0000256" key="3">
    <source>
        <dbReference type="ARBA" id="ARBA00022679"/>
    </source>
</evidence>
<keyword evidence="4 6" id="KW-0831">Ubiquinone biosynthesis</keyword>
<keyword evidence="1 6" id="KW-0474">Menaquinone biosynthesis</keyword>
<protein>
    <recommendedName>
        <fullName evidence="6">Ubiquinone/menaquinone biosynthesis C-methyltransferase UbiE</fullName>
        <ecNumber evidence="6">2.1.1.163</ecNumber>
        <ecNumber evidence="6">2.1.1.201</ecNumber>
    </recommendedName>
    <alternativeName>
        <fullName evidence="6">2-methoxy-6-polyprenyl-1,4-benzoquinol methylase</fullName>
    </alternativeName>
    <alternativeName>
        <fullName evidence="6">Demethylmenaquinone methyltransferase</fullName>
    </alternativeName>
</protein>
<feature type="binding site" evidence="6">
    <location>
        <position position="91"/>
    </location>
    <ligand>
        <name>S-adenosyl-L-methionine</name>
        <dbReference type="ChEBI" id="CHEBI:59789"/>
    </ligand>
</feature>
<dbReference type="UniPathway" id="UPA00079">
    <property type="reaction ID" value="UER00169"/>
</dbReference>
<evidence type="ECO:0000313" key="7">
    <source>
        <dbReference type="EMBL" id="MBB4266446.1"/>
    </source>
</evidence>
<name>A0A7W6RE89_9PROT</name>
<dbReference type="EC" id="2.1.1.163" evidence="6"/>
<dbReference type="NCBIfam" id="TIGR01934">
    <property type="entry name" value="MenG_MenH_UbiE"/>
    <property type="match status" value="1"/>
</dbReference>
<dbReference type="Gene3D" id="3.40.50.150">
    <property type="entry name" value="Vaccinia Virus protein VP39"/>
    <property type="match status" value="1"/>
</dbReference>
<evidence type="ECO:0000256" key="4">
    <source>
        <dbReference type="ARBA" id="ARBA00022688"/>
    </source>
</evidence>
<dbReference type="EMBL" id="JACIGK010000013">
    <property type="protein sequence ID" value="MBB4266446.1"/>
    <property type="molecule type" value="Genomic_DNA"/>
</dbReference>
<dbReference type="EC" id="2.1.1.201" evidence="6"/>
<feature type="binding site" evidence="6">
    <location>
        <position position="73"/>
    </location>
    <ligand>
        <name>S-adenosyl-L-methionine</name>
        <dbReference type="ChEBI" id="CHEBI:59789"/>
    </ligand>
</feature>
<keyword evidence="5 6" id="KW-0949">S-adenosyl-L-methionine</keyword>
<dbReference type="AlphaFoldDB" id="A0A7W6RE89"/>
<dbReference type="PROSITE" id="PS01183">
    <property type="entry name" value="UBIE_1"/>
    <property type="match status" value="1"/>
</dbReference>
<dbReference type="GO" id="GO:0043770">
    <property type="term" value="F:demethylmenaquinone methyltransferase activity"/>
    <property type="evidence" value="ECO:0007669"/>
    <property type="project" value="UniProtKB-UniRule"/>
</dbReference>
<comment type="caution">
    <text evidence="7">The sequence shown here is derived from an EMBL/GenBank/DDBJ whole genome shotgun (WGS) entry which is preliminary data.</text>
</comment>
<sequence>MSDSVSQDCGLDEATRRADGRLIRAMFDAVAPRYDSMNDIMSFGVHRLWKRRLRRMAGPPRGRGLALDLAGGTGDIADLMADKDWAVAVCDPSTGMIDAGRKANAGPRLRWVAGAGEALPFADRTFDVVTLGFGLRNMTDRRGALTEVLRVLVPGGTLLCLEFSTPWRLIRPAYEGYSRRMIPRLGAAVAGQPDAYRYLVDSIGAFPDQKTLAGWLRDAGFATVRYRNLFMGIAAIHSGTRPA</sequence>
<comment type="pathway">
    <text evidence="6">Cofactor biosynthesis; ubiquinone biosynthesis.</text>
</comment>
<comment type="catalytic activity">
    <reaction evidence="6">
        <text>a 2-demethylmenaquinol + S-adenosyl-L-methionine = a menaquinol + S-adenosyl-L-homocysteine + H(+)</text>
        <dbReference type="Rhea" id="RHEA:42640"/>
        <dbReference type="Rhea" id="RHEA-COMP:9539"/>
        <dbReference type="Rhea" id="RHEA-COMP:9563"/>
        <dbReference type="ChEBI" id="CHEBI:15378"/>
        <dbReference type="ChEBI" id="CHEBI:18151"/>
        <dbReference type="ChEBI" id="CHEBI:55437"/>
        <dbReference type="ChEBI" id="CHEBI:57856"/>
        <dbReference type="ChEBI" id="CHEBI:59789"/>
        <dbReference type="EC" id="2.1.1.163"/>
    </reaction>
</comment>
<gene>
    <name evidence="6" type="primary">ubiE</name>
    <name evidence="7" type="ORF">GGD89_002077</name>
</gene>
<evidence type="ECO:0000256" key="2">
    <source>
        <dbReference type="ARBA" id="ARBA00022603"/>
    </source>
</evidence>
<keyword evidence="2 6" id="KW-0489">Methyltransferase</keyword>
<dbReference type="Pfam" id="PF01209">
    <property type="entry name" value="Ubie_methyltran"/>
    <property type="match status" value="1"/>
</dbReference>
<dbReference type="UniPathway" id="UPA00232"/>
<dbReference type="Proteomes" id="UP000554286">
    <property type="component" value="Unassembled WGS sequence"/>
</dbReference>
<dbReference type="GO" id="GO:0008425">
    <property type="term" value="F:2-methoxy-6-polyprenyl-1,4-benzoquinol methyltransferase activity"/>
    <property type="evidence" value="ECO:0007669"/>
    <property type="project" value="UniProtKB-UniRule"/>
</dbReference>
<evidence type="ECO:0000313" key="8">
    <source>
        <dbReference type="Proteomes" id="UP000554286"/>
    </source>
</evidence>
<dbReference type="HAMAP" id="MF_01813">
    <property type="entry name" value="MenG_UbiE_methyltr"/>
    <property type="match status" value="1"/>
</dbReference>
<comment type="function">
    <text evidence="6">Methyltransferase required for the conversion of demethylmenaquinol (DMKH2) to menaquinol (MKH2) and the conversion of 2-polyprenyl-6-methoxy-1,4-benzoquinol (DDMQH2) to 2-polyprenyl-3-methyl-6-methoxy-1,4-benzoquinol (DMQH2).</text>
</comment>
<organism evidence="7 8">
    <name type="scientific">Roseospira visakhapatnamensis</name>
    <dbReference type="NCBI Taxonomy" id="390880"/>
    <lineage>
        <taxon>Bacteria</taxon>
        <taxon>Pseudomonadati</taxon>
        <taxon>Pseudomonadota</taxon>
        <taxon>Alphaproteobacteria</taxon>
        <taxon>Rhodospirillales</taxon>
        <taxon>Rhodospirillaceae</taxon>
        <taxon>Roseospira</taxon>
    </lineage>
</organism>
<dbReference type="InterPro" id="IPR029063">
    <property type="entry name" value="SAM-dependent_MTases_sf"/>
</dbReference>
<evidence type="ECO:0000256" key="6">
    <source>
        <dbReference type="HAMAP-Rule" id="MF_01813"/>
    </source>
</evidence>
<dbReference type="RefSeq" id="WP_221238408.1">
    <property type="nucleotide sequence ID" value="NZ_JACIGK010000013.1"/>
</dbReference>
<dbReference type="PANTHER" id="PTHR43591:SF24">
    <property type="entry name" value="2-METHOXY-6-POLYPRENYL-1,4-BENZOQUINOL METHYLASE, MITOCHONDRIAL"/>
    <property type="match status" value="1"/>
</dbReference>
<dbReference type="GO" id="GO:0009234">
    <property type="term" value="P:menaquinone biosynthetic process"/>
    <property type="evidence" value="ECO:0007669"/>
    <property type="project" value="UniProtKB-UniRule"/>
</dbReference>
<dbReference type="PROSITE" id="PS51608">
    <property type="entry name" value="SAM_MT_UBIE"/>
    <property type="match status" value="1"/>
</dbReference>
<comment type="similarity">
    <text evidence="6">Belongs to the class I-like SAM-binding methyltransferase superfamily. MenG/UbiE family.</text>
</comment>
<dbReference type="GO" id="GO:0009060">
    <property type="term" value="P:aerobic respiration"/>
    <property type="evidence" value="ECO:0007669"/>
    <property type="project" value="UniProtKB-UniRule"/>
</dbReference>